<evidence type="ECO:0000256" key="7">
    <source>
        <dbReference type="ARBA" id="ARBA00022755"/>
    </source>
</evidence>
<dbReference type="InterPro" id="IPR011761">
    <property type="entry name" value="ATP-grasp"/>
</dbReference>
<dbReference type="SUPFAM" id="SSF56059">
    <property type="entry name" value="Glutathione synthetase ATP-binding domain-like"/>
    <property type="match status" value="1"/>
</dbReference>
<comment type="cofactor">
    <cofactor evidence="2">
        <name>Mg(2+)</name>
        <dbReference type="ChEBI" id="CHEBI:18420"/>
    </cofactor>
</comment>
<evidence type="ECO:0000256" key="5">
    <source>
        <dbReference type="ARBA" id="ARBA00022598"/>
    </source>
</evidence>
<dbReference type="InterPro" id="IPR020561">
    <property type="entry name" value="PRibGlycinamid_synth_ATP-grasp"/>
</dbReference>
<dbReference type="InterPro" id="IPR020559">
    <property type="entry name" value="PRibGlycinamide_synth_CS"/>
</dbReference>
<dbReference type="Gene3D" id="3.90.600.10">
    <property type="entry name" value="Phosphoribosylglycinamide synthetase, C-terminal domain"/>
    <property type="match status" value="1"/>
</dbReference>
<evidence type="ECO:0000256" key="11">
    <source>
        <dbReference type="ARBA" id="ARBA00042864"/>
    </source>
</evidence>
<dbReference type="OrthoDB" id="9807240at2"/>
<comment type="catalytic activity">
    <reaction evidence="12">
        <text>5-phospho-beta-D-ribosylamine + glycine + ATP = N(1)-(5-phospho-beta-D-ribosyl)glycinamide + ADP + phosphate + H(+)</text>
        <dbReference type="Rhea" id="RHEA:17453"/>
        <dbReference type="ChEBI" id="CHEBI:15378"/>
        <dbReference type="ChEBI" id="CHEBI:30616"/>
        <dbReference type="ChEBI" id="CHEBI:43474"/>
        <dbReference type="ChEBI" id="CHEBI:57305"/>
        <dbReference type="ChEBI" id="CHEBI:58681"/>
        <dbReference type="ChEBI" id="CHEBI:143788"/>
        <dbReference type="ChEBI" id="CHEBI:456216"/>
        <dbReference type="EC" id="6.3.4.13"/>
    </reaction>
</comment>
<dbReference type="GO" id="GO:0006189">
    <property type="term" value="P:'de novo' IMP biosynthetic process"/>
    <property type="evidence" value="ECO:0007669"/>
    <property type="project" value="UniProtKB-UniRule"/>
</dbReference>
<keyword evidence="7 12" id="KW-0658">Purine biosynthesis</keyword>
<dbReference type="UniPathway" id="UPA00074">
    <property type="reaction ID" value="UER00125"/>
</dbReference>
<dbReference type="GO" id="GO:0004637">
    <property type="term" value="F:phosphoribosylamine-glycine ligase activity"/>
    <property type="evidence" value="ECO:0007669"/>
    <property type="project" value="UniProtKB-UniRule"/>
</dbReference>
<evidence type="ECO:0000256" key="12">
    <source>
        <dbReference type="HAMAP-Rule" id="MF_00138"/>
    </source>
</evidence>
<dbReference type="InterPro" id="IPR000115">
    <property type="entry name" value="PRibGlycinamide_synth"/>
</dbReference>
<comment type="cofactor">
    <cofactor evidence="1">
        <name>Mn(2+)</name>
        <dbReference type="ChEBI" id="CHEBI:29035"/>
    </cofactor>
</comment>
<dbReference type="GO" id="GO:0005524">
    <property type="term" value="F:ATP binding"/>
    <property type="evidence" value="ECO:0007669"/>
    <property type="project" value="UniProtKB-UniRule"/>
</dbReference>
<dbReference type="NCBIfam" id="TIGR00877">
    <property type="entry name" value="purD"/>
    <property type="match status" value="1"/>
</dbReference>
<dbReference type="FunFam" id="3.30.1490.20:FF:000006">
    <property type="entry name" value="phosphoribosylamine--glycine ligase, chloroplastic-like"/>
    <property type="match status" value="1"/>
</dbReference>
<comment type="caution">
    <text evidence="15">The sequence shown here is derived from an EMBL/GenBank/DDBJ whole genome shotgun (WGS) entry which is preliminary data.</text>
</comment>
<dbReference type="SUPFAM" id="SSF51246">
    <property type="entry name" value="Rudiment single hybrid motif"/>
    <property type="match status" value="1"/>
</dbReference>
<feature type="domain" description="ATP-grasp" evidence="14">
    <location>
        <begin position="110"/>
        <end position="316"/>
    </location>
</feature>
<evidence type="ECO:0000256" key="8">
    <source>
        <dbReference type="ARBA" id="ARBA00022840"/>
    </source>
</evidence>
<dbReference type="InterPro" id="IPR013815">
    <property type="entry name" value="ATP_grasp_subdomain_1"/>
</dbReference>
<evidence type="ECO:0000256" key="13">
    <source>
        <dbReference type="PROSITE-ProRule" id="PRU00409"/>
    </source>
</evidence>
<evidence type="ECO:0000313" key="15">
    <source>
        <dbReference type="EMBL" id="OZG49771.1"/>
    </source>
</evidence>
<dbReference type="Pfam" id="PF02844">
    <property type="entry name" value="GARS_N"/>
    <property type="match status" value="1"/>
</dbReference>
<sequence>MGLKVLVIGSGAREHVIAHTFLKGASVDEVFVAPGNPGMAADGITTVRLSQQNQAALIDFAKQNGVDFVFVGPEAPLIDGIVDAFEAAGIKAFGPSKAAAQIEGSKTFAKELMARHNVPTATYRSFSSLEEAKAYVAEQGAPIVVKADGLAAGKGVTVAMDLDTAYQALDDIFVGHRFGAAGSSVVIEQFLEGQEFSLMSFVRGNEFWAMPISQDHKRAYDGDKGPNTGGMGAYSPVPQIPQSVVDEAIETIVRPVTQAMVDEGYPFTGILYAGLIATADGPKVIEFNARFGDPETEVVLPKLTSDLGEAIKVILDGGTPTFTWDEHRTTLGVVLASNGYPVKPQTGFAVPRFDLSGDPDAHVYYAGVASTEDGLVSDGGRVLLVETVGDSIADAQKKVYKIMDAAQTTGYFYRHDIGAKGLPAERAAAEAAAQTARTTA</sequence>
<dbReference type="Pfam" id="PF01071">
    <property type="entry name" value="GARS_A"/>
    <property type="match status" value="1"/>
</dbReference>
<proteinExistence type="inferred from homology"/>
<dbReference type="PANTHER" id="PTHR43472">
    <property type="entry name" value="PHOSPHORIBOSYLAMINE--GLYCINE LIGASE"/>
    <property type="match status" value="1"/>
</dbReference>
<dbReference type="Gene3D" id="3.30.1490.20">
    <property type="entry name" value="ATP-grasp fold, A domain"/>
    <property type="match status" value="1"/>
</dbReference>
<dbReference type="AlphaFoldDB" id="A0A261ESE6"/>
<organism evidence="15 16">
    <name type="scientific">Pseudoscardovia radai</name>
    <dbReference type="NCBI Taxonomy" id="987066"/>
    <lineage>
        <taxon>Bacteria</taxon>
        <taxon>Bacillati</taxon>
        <taxon>Actinomycetota</taxon>
        <taxon>Actinomycetes</taxon>
        <taxon>Bifidobacteriales</taxon>
        <taxon>Bifidobacteriaceae</taxon>
        <taxon>Pseudoscardovia</taxon>
    </lineage>
</organism>
<dbReference type="SMART" id="SM01209">
    <property type="entry name" value="GARS_A"/>
    <property type="match status" value="1"/>
</dbReference>
<dbReference type="Gene3D" id="3.40.50.20">
    <property type="match status" value="1"/>
</dbReference>
<evidence type="ECO:0000313" key="16">
    <source>
        <dbReference type="Proteomes" id="UP000216725"/>
    </source>
</evidence>
<dbReference type="SMART" id="SM01210">
    <property type="entry name" value="GARS_C"/>
    <property type="match status" value="1"/>
</dbReference>
<dbReference type="InterPro" id="IPR020560">
    <property type="entry name" value="PRibGlycinamide_synth_C-dom"/>
</dbReference>
<dbReference type="EC" id="6.3.4.13" evidence="4 12"/>
<dbReference type="Pfam" id="PF02843">
    <property type="entry name" value="GARS_C"/>
    <property type="match status" value="1"/>
</dbReference>
<keyword evidence="6 13" id="KW-0547">Nucleotide-binding</keyword>
<evidence type="ECO:0000256" key="9">
    <source>
        <dbReference type="ARBA" id="ARBA00038345"/>
    </source>
</evidence>
<evidence type="ECO:0000256" key="4">
    <source>
        <dbReference type="ARBA" id="ARBA00013255"/>
    </source>
</evidence>
<reference evidence="15 16" key="1">
    <citation type="journal article" date="2017" name="BMC Genomics">
        <title>Comparative genomic and phylogenomic analyses of the Bifidobacteriaceae family.</title>
        <authorList>
            <person name="Lugli G.A."/>
            <person name="Milani C."/>
            <person name="Turroni F."/>
            <person name="Duranti S."/>
            <person name="Mancabelli L."/>
            <person name="Mangifesta M."/>
            <person name="Ferrario C."/>
            <person name="Modesto M."/>
            <person name="Mattarelli P."/>
            <person name="Jiri K."/>
            <person name="van Sinderen D."/>
            <person name="Ventura M."/>
        </authorList>
    </citation>
    <scope>NUCLEOTIDE SEQUENCE [LARGE SCALE GENOMIC DNA]</scope>
    <source>
        <strain evidence="15 16">DSM 24742</strain>
    </source>
</reference>
<dbReference type="HAMAP" id="MF_00138">
    <property type="entry name" value="GARS"/>
    <property type="match status" value="1"/>
</dbReference>
<dbReference type="PROSITE" id="PS50975">
    <property type="entry name" value="ATP_GRASP"/>
    <property type="match status" value="1"/>
</dbReference>
<evidence type="ECO:0000256" key="10">
    <source>
        <dbReference type="ARBA" id="ARBA00042242"/>
    </source>
</evidence>
<dbReference type="SUPFAM" id="SSF52440">
    <property type="entry name" value="PreATP-grasp domain"/>
    <property type="match status" value="1"/>
</dbReference>
<keyword evidence="16" id="KW-1185">Reference proteome</keyword>
<gene>
    <name evidence="12" type="primary">purD</name>
    <name evidence="15" type="ORF">PSRA_1576</name>
</gene>
<comment type="pathway">
    <text evidence="3 12">Purine metabolism; IMP biosynthesis via de novo pathway; N(1)-(5-phospho-D-ribosyl)glycinamide from 5-phospho-alpha-D-ribose 1-diphosphate: step 2/2.</text>
</comment>
<comment type="similarity">
    <text evidence="9 12">Belongs to the GARS family.</text>
</comment>
<evidence type="ECO:0000256" key="6">
    <source>
        <dbReference type="ARBA" id="ARBA00022741"/>
    </source>
</evidence>
<evidence type="ECO:0000256" key="3">
    <source>
        <dbReference type="ARBA" id="ARBA00005174"/>
    </source>
</evidence>
<accession>A0A261ESE6</accession>
<dbReference type="InterPro" id="IPR011054">
    <property type="entry name" value="Rudment_hybrid_motif"/>
</dbReference>
<dbReference type="RefSeq" id="WP_094661374.1">
    <property type="nucleotide sequence ID" value="NZ_MWWR01000018.1"/>
</dbReference>
<dbReference type="Proteomes" id="UP000216725">
    <property type="component" value="Unassembled WGS sequence"/>
</dbReference>
<dbReference type="Gene3D" id="3.30.470.20">
    <property type="entry name" value="ATP-grasp fold, B domain"/>
    <property type="match status" value="1"/>
</dbReference>
<keyword evidence="8 13" id="KW-0067">ATP-binding</keyword>
<dbReference type="GO" id="GO:0009113">
    <property type="term" value="P:purine nucleobase biosynthetic process"/>
    <property type="evidence" value="ECO:0007669"/>
    <property type="project" value="InterPro"/>
</dbReference>
<dbReference type="InterPro" id="IPR016185">
    <property type="entry name" value="PreATP-grasp_dom_sf"/>
</dbReference>
<evidence type="ECO:0000259" key="14">
    <source>
        <dbReference type="PROSITE" id="PS50975"/>
    </source>
</evidence>
<dbReference type="InterPro" id="IPR037123">
    <property type="entry name" value="PRibGlycinamide_synth_C_sf"/>
</dbReference>
<dbReference type="EMBL" id="MWWR01000018">
    <property type="protein sequence ID" value="OZG49771.1"/>
    <property type="molecule type" value="Genomic_DNA"/>
</dbReference>
<name>A0A261ESE6_9BIFI</name>
<evidence type="ECO:0000256" key="1">
    <source>
        <dbReference type="ARBA" id="ARBA00001936"/>
    </source>
</evidence>
<dbReference type="PROSITE" id="PS00184">
    <property type="entry name" value="GARS"/>
    <property type="match status" value="1"/>
</dbReference>
<protein>
    <recommendedName>
        <fullName evidence="4 12">Phosphoribosylamine--glycine ligase</fullName>
        <ecNumber evidence="4 12">6.3.4.13</ecNumber>
    </recommendedName>
    <alternativeName>
        <fullName evidence="12">GARS</fullName>
    </alternativeName>
    <alternativeName>
        <fullName evidence="10 12">Glycinamide ribonucleotide synthetase</fullName>
    </alternativeName>
    <alternativeName>
        <fullName evidence="11 12">Phosphoribosylglycinamide synthetase</fullName>
    </alternativeName>
</protein>
<dbReference type="InterPro" id="IPR020562">
    <property type="entry name" value="PRibGlycinamide_synth_N"/>
</dbReference>
<evidence type="ECO:0000256" key="2">
    <source>
        <dbReference type="ARBA" id="ARBA00001946"/>
    </source>
</evidence>
<dbReference type="PANTHER" id="PTHR43472:SF1">
    <property type="entry name" value="PHOSPHORIBOSYLAMINE--GLYCINE LIGASE, CHLOROPLASTIC"/>
    <property type="match status" value="1"/>
</dbReference>
<keyword evidence="5 12" id="KW-0436">Ligase</keyword>
<dbReference type="GO" id="GO:0046872">
    <property type="term" value="F:metal ion binding"/>
    <property type="evidence" value="ECO:0007669"/>
    <property type="project" value="InterPro"/>
</dbReference>